<feature type="transmembrane region" description="Helical" evidence="1">
    <location>
        <begin position="133"/>
        <end position="155"/>
    </location>
</feature>
<feature type="transmembrane region" description="Helical" evidence="1">
    <location>
        <begin position="77"/>
        <end position="95"/>
    </location>
</feature>
<dbReference type="EMBL" id="CP071696">
    <property type="protein sequence ID" value="QTX03782.1"/>
    <property type="molecule type" value="Genomic_DNA"/>
</dbReference>
<accession>A0A975FL72</accession>
<feature type="transmembrane region" description="Helical" evidence="1">
    <location>
        <begin position="48"/>
        <end position="70"/>
    </location>
</feature>
<name>A0A975FL72_9MICO</name>
<dbReference type="Pfam" id="PF20128">
    <property type="entry name" value="DUF6518"/>
    <property type="match status" value="1"/>
</dbReference>
<evidence type="ECO:0000313" key="3">
    <source>
        <dbReference type="Proteomes" id="UP000671914"/>
    </source>
</evidence>
<feature type="transmembrane region" description="Helical" evidence="1">
    <location>
        <begin position="21"/>
        <end position="42"/>
    </location>
</feature>
<dbReference type="RefSeq" id="WP_210896719.1">
    <property type="nucleotide sequence ID" value="NZ_CP071696.1"/>
</dbReference>
<reference evidence="2" key="1">
    <citation type="submission" date="2021-03" db="EMBL/GenBank/DDBJ databases">
        <title>Agromyces archimandritus sp. nov., isolated from the cockroach Archimandrita tessellata.</title>
        <authorList>
            <person name="Guzman J."/>
            <person name="Ortuzar M."/>
            <person name="Poehlein A."/>
            <person name="Daniel R."/>
            <person name="Trujillo M."/>
            <person name="Vilcinskas A."/>
        </authorList>
    </citation>
    <scope>NUCLEOTIDE SEQUENCE</scope>
    <source>
        <strain evidence="2">G127AT</strain>
    </source>
</reference>
<dbReference type="InterPro" id="IPR045393">
    <property type="entry name" value="DUF6518"/>
</dbReference>
<protein>
    <submittedName>
        <fullName evidence="2">Uncharacterized protein</fullName>
    </submittedName>
</protein>
<keyword evidence="1" id="KW-0812">Transmembrane</keyword>
<gene>
    <name evidence="2" type="ORF">G127AT_10660</name>
</gene>
<feature type="transmembrane region" description="Helical" evidence="1">
    <location>
        <begin position="107"/>
        <end position="126"/>
    </location>
</feature>
<dbReference type="KEGG" id="aarc:G127AT_10660"/>
<evidence type="ECO:0000256" key="1">
    <source>
        <dbReference type="SAM" id="Phobius"/>
    </source>
</evidence>
<feature type="transmembrane region" description="Helical" evidence="1">
    <location>
        <begin position="190"/>
        <end position="215"/>
    </location>
</feature>
<sequence>MTSAPPRASARASARPALRTVGRLAAAFAIALVLGALTSFGQAALPDALASLANSAGGWTIPTAIVVGLLARGRGEAAVGGALAFVALTLGYALASTARGFPFDPLAWSLIGVVAGPVVGLSAFALRRPRRRAAGAAILGGILLGEGVYGLTVVSETTSPVWWWIELALGAALALAVALAALGRRRLGDAILAAGGAVLVAAAFWAAFSALPLIWG</sequence>
<organism evidence="2 3">
    <name type="scientific">Agromyces archimandritae</name>
    <dbReference type="NCBI Taxonomy" id="2781962"/>
    <lineage>
        <taxon>Bacteria</taxon>
        <taxon>Bacillati</taxon>
        <taxon>Actinomycetota</taxon>
        <taxon>Actinomycetes</taxon>
        <taxon>Micrococcales</taxon>
        <taxon>Microbacteriaceae</taxon>
        <taxon>Agromyces</taxon>
    </lineage>
</organism>
<keyword evidence="3" id="KW-1185">Reference proteome</keyword>
<keyword evidence="1" id="KW-0472">Membrane</keyword>
<dbReference type="Proteomes" id="UP000671914">
    <property type="component" value="Chromosome"/>
</dbReference>
<proteinExistence type="predicted"/>
<evidence type="ECO:0000313" key="2">
    <source>
        <dbReference type="EMBL" id="QTX03782.1"/>
    </source>
</evidence>
<feature type="transmembrane region" description="Helical" evidence="1">
    <location>
        <begin position="161"/>
        <end position="183"/>
    </location>
</feature>
<dbReference type="AlphaFoldDB" id="A0A975FL72"/>
<keyword evidence="1" id="KW-1133">Transmembrane helix</keyword>